<dbReference type="CDD" id="cd12148">
    <property type="entry name" value="fungal_TF_MHR"/>
    <property type="match status" value="1"/>
</dbReference>
<reference evidence="7" key="2">
    <citation type="submission" date="2023-05" db="EMBL/GenBank/DDBJ databases">
        <authorList>
            <consortium name="Lawrence Berkeley National Laboratory"/>
            <person name="Steindorff A."/>
            <person name="Hensen N."/>
            <person name="Bonometti L."/>
            <person name="Westerberg I."/>
            <person name="Brannstrom I.O."/>
            <person name="Guillou S."/>
            <person name="Cros-Aarteil S."/>
            <person name="Calhoun S."/>
            <person name="Haridas S."/>
            <person name="Kuo A."/>
            <person name="Mondo S."/>
            <person name="Pangilinan J."/>
            <person name="Riley R."/>
            <person name="Labutti K."/>
            <person name="Andreopoulos B."/>
            <person name="Lipzen A."/>
            <person name="Chen C."/>
            <person name="Yanf M."/>
            <person name="Daum C."/>
            <person name="Ng V."/>
            <person name="Clum A."/>
            <person name="Ohm R."/>
            <person name="Martin F."/>
            <person name="Silar P."/>
            <person name="Natvig D."/>
            <person name="Lalanne C."/>
            <person name="Gautier V."/>
            <person name="Ament-Velasquez S.L."/>
            <person name="Kruys A."/>
            <person name="Hutchinson M.I."/>
            <person name="Powell A.J."/>
            <person name="Barry K."/>
            <person name="Miller A.N."/>
            <person name="Grigoriev I.V."/>
            <person name="Debuchy R."/>
            <person name="Gladieux P."/>
            <person name="Thoren M.H."/>
            <person name="Johannesson H."/>
        </authorList>
    </citation>
    <scope>NUCLEOTIDE SEQUENCE</scope>
    <source>
        <strain evidence="7">CBS 731.68</strain>
    </source>
</reference>
<evidence type="ECO:0000256" key="4">
    <source>
        <dbReference type="ARBA" id="ARBA00023163"/>
    </source>
</evidence>
<dbReference type="RefSeq" id="XP_062645688.1">
    <property type="nucleotide sequence ID" value="XM_062794812.1"/>
</dbReference>
<dbReference type="EMBL" id="MU853232">
    <property type="protein sequence ID" value="KAK4121917.1"/>
    <property type="molecule type" value="Genomic_DNA"/>
</dbReference>
<dbReference type="CDD" id="cd00067">
    <property type="entry name" value="GAL4"/>
    <property type="match status" value="1"/>
</dbReference>
<dbReference type="Gene3D" id="4.10.240.10">
    <property type="entry name" value="Zn(2)-C6 fungal-type DNA-binding domain"/>
    <property type="match status" value="1"/>
</dbReference>
<dbReference type="AlphaFoldDB" id="A0AAN6TWA0"/>
<protein>
    <recommendedName>
        <fullName evidence="6">Zn(2)-C6 fungal-type domain-containing protein</fullName>
    </recommendedName>
</protein>
<keyword evidence="4" id="KW-0804">Transcription</keyword>
<accession>A0AAN6TWA0</accession>
<dbReference type="SUPFAM" id="SSF57701">
    <property type="entry name" value="Zn2/Cys6 DNA-binding domain"/>
    <property type="match status" value="1"/>
</dbReference>
<keyword evidence="3" id="KW-0805">Transcription regulation</keyword>
<evidence type="ECO:0000256" key="5">
    <source>
        <dbReference type="ARBA" id="ARBA00023242"/>
    </source>
</evidence>
<dbReference type="GO" id="GO:0008270">
    <property type="term" value="F:zinc ion binding"/>
    <property type="evidence" value="ECO:0007669"/>
    <property type="project" value="InterPro"/>
</dbReference>
<dbReference type="PANTHER" id="PTHR47338">
    <property type="entry name" value="ZN(II)2CYS6 TRANSCRIPTION FACTOR (EUROFUNG)-RELATED"/>
    <property type="match status" value="1"/>
</dbReference>
<dbReference type="PANTHER" id="PTHR47338:SF20">
    <property type="entry name" value="ZN(II)2CYS6 TRANSCRIPTION FACTOR (EUROFUNG)"/>
    <property type="match status" value="1"/>
</dbReference>
<dbReference type="Pfam" id="PF00172">
    <property type="entry name" value="Zn_clus"/>
    <property type="match status" value="1"/>
</dbReference>
<dbReference type="InterPro" id="IPR050815">
    <property type="entry name" value="TF_fung"/>
</dbReference>
<dbReference type="GO" id="GO:0005634">
    <property type="term" value="C:nucleus"/>
    <property type="evidence" value="ECO:0007669"/>
    <property type="project" value="UniProtKB-SubCell"/>
</dbReference>
<dbReference type="GO" id="GO:0000981">
    <property type="term" value="F:DNA-binding transcription factor activity, RNA polymerase II-specific"/>
    <property type="evidence" value="ECO:0007669"/>
    <property type="project" value="InterPro"/>
</dbReference>
<keyword evidence="5" id="KW-0539">Nucleus</keyword>
<evidence type="ECO:0000256" key="3">
    <source>
        <dbReference type="ARBA" id="ARBA00023015"/>
    </source>
</evidence>
<comment type="subcellular location">
    <subcellularLocation>
        <location evidence="1">Nucleus</location>
    </subcellularLocation>
</comment>
<evidence type="ECO:0000313" key="7">
    <source>
        <dbReference type="EMBL" id="KAK4121917.1"/>
    </source>
</evidence>
<dbReference type="InterPro" id="IPR001138">
    <property type="entry name" value="Zn2Cys6_DnaBD"/>
</dbReference>
<dbReference type="Proteomes" id="UP001302602">
    <property type="component" value="Unassembled WGS sequence"/>
</dbReference>
<dbReference type="GeneID" id="87831581"/>
<proteinExistence type="predicted"/>
<evidence type="ECO:0000313" key="8">
    <source>
        <dbReference type="Proteomes" id="UP001302602"/>
    </source>
</evidence>
<name>A0AAN6TWA0_9PEZI</name>
<reference evidence="7" key="1">
    <citation type="journal article" date="2023" name="Mol. Phylogenet. Evol.">
        <title>Genome-scale phylogeny and comparative genomics of the fungal order Sordariales.</title>
        <authorList>
            <person name="Hensen N."/>
            <person name="Bonometti L."/>
            <person name="Westerberg I."/>
            <person name="Brannstrom I.O."/>
            <person name="Guillou S."/>
            <person name="Cros-Aarteil S."/>
            <person name="Calhoun S."/>
            <person name="Haridas S."/>
            <person name="Kuo A."/>
            <person name="Mondo S."/>
            <person name="Pangilinan J."/>
            <person name="Riley R."/>
            <person name="LaButti K."/>
            <person name="Andreopoulos B."/>
            <person name="Lipzen A."/>
            <person name="Chen C."/>
            <person name="Yan M."/>
            <person name="Daum C."/>
            <person name="Ng V."/>
            <person name="Clum A."/>
            <person name="Steindorff A."/>
            <person name="Ohm R.A."/>
            <person name="Martin F."/>
            <person name="Silar P."/>
            <person name="Natvig D.O."/>
            <person name="Lalanne C."/>
            <person name="Gautier V."/>
            <person name="Ament-Velasquez S.L."/>
            <person name="Kruys A."/>
            <person name="Hutchinson M.I."/>
            <person name="Powell A.J."/>
            <person name="Barry K."/>
            <person name="Miller A.N."/>
            <person name="Grigoriev I.V."/>
            <person name="Debuchy R."/>
            <person name="Gladieux P."/>
            <person name="Hiltunen Thoren M."/>
            <person name="Johannesson H."/>
        </authorList>
    </citation>
    <scope>NUCLEOTIDE SEQUENCE</scope>
    <source>
        <strain evidence="7">CBS 731.68</strain>
    </source>
</reference>
<gene>
    <name evidence="7" type="ORF">N657DRAFT_657437</name>
</gene>
<comment type="caution">
    <text evidence="7">The sequence shown here is derived from an EMBL/GenBank/DDBJ whole genome shotgun (WGS) entry which is preliminary data.</text>
</comment>
<keyword evidence="2" id="KW-0479">Metal-binding</keyword>
<dbReference type="InterPro" id="IPR036864">
    <property type="entry name" value="Zn2-C6_fun-type_DNA-bd_sf"/>
</dbReference>
<evidence type="ECO:0000256" key="1">
    <source>
        <dbReference type="ARBA" id="ARBA00004123"/>
    </source>
</evidence>
<organism evidence="7 8">
    <name type="scientific">Parathielavia appendiculata</name>
    <dbReference type="NCBI Taxonomy" id="2587402"/>
    <lineage>
        <taxon>Eukaryota</taxon>
        <taxon>Fungi</taxon>
        <taxon>Dikarya</taxon>
        <taxon>Ascomycota</taxon>
        <taxon>Pezizomycotina</taxon>
        <taxon>Sordariomycetes</taxon>
        <taxon>Sordariomycetidae</taxon>
        <taxon>Sordariales</taxon>
        <taxon>Chaetomiaceae</taxon>
        <taxon>Parathielavia</taxon>
    </lineage>
</organism>
<evidence type="ECO:0000259" key="6">
    <source>
        <dbReference type="Pfam" id="PF00172"/>
    </source>
</evidence>
<keyword evidence="8" id="KW-1185">Reference proteome</keyword>
<evidence type="ECO:0000256" key="2">
    <source>
        <dbReference type="ARBA" id="ARBA00022723"/>
    </source>
</evidence>
<sequence length="464" mass="52325">MHPPVRPPLQPLLYGLPPPFGPQLDLALQACQSSRSRKRKCDKALPKCSSCAKRTQTYEYWRPETSTPLEREWYPSAVGEEQQAEDWTVDFPTILFLDPSLLRHGQVDSGHGAMPVPPSILHLLGSVDEVRSTADRFFQHIHQWMPLISKKRSYDLYFHRQPAFHSHSDVALLLLAVKLITTFPPAGPRDFRTPLYYTTKHFHLEVETLYELDLAHGIFPAVYLSIGSVHVMPHALGINLNASRTVPTRKVLTLVEVEERRRVWWAIVVLDWFVSIGCPGRPFATADPALDNLLPADDAACRLLGQVLHHLASGAAIHDSDEVWMQLDRTLRSMLAAALDIEFQLAAHQPCPDRPDASSERSRRARVVLEQITDRISANLVERQCLLGRDPEDMAPWGLYFAFRVCCALVRAPQQTPQAVAVIQTLSHVFRAIDVRWNVAGLYLQLLEAQEAIHLGGLIQFAAR</sequence>
<feature type="domain" description="Zn(2)-C6 fungal-type" evidence="6">
    <location>
        <begin position="29"/>
        <end position="55"/>
    </location>
</feature>